<organism evidence="3 4">
    <name type="scientific">Stackebrandtia albiflava</name>
    <dbReference type="NCBI Taxonomy" id="406432"/>
    <lineage>
        <taxon>Bacteria</taxon>
        <taxon>Bacillati</taxon>
        <taxon>Actinomycetota</taxon>
        <taxon>Actinomycetes</taxon>
        <taxon>Glycomycetales</taxon>
        <taxon>Glycomycetaceae</taxon>
        <taxon>Stackebrandtia</taxon>
    </lineage>
</organism>
<evidence type="ECO:0000313" key="3">
    <source>
        <dbReference type="EMBL" id="TWJ10809.1"/>
    </source>
</evidence>
<sequence>MTRRSNPLPTARWRKSTRSNGTGNGNCVEVACLHDAAWRKSTHSNGNGGSACLEVAPVAAAIALRDSKLATTGDFPHLIVPVTEWAGLLAAVESDR</sequence>
<dbReference type="Pfam" id="PF04149">
    <property type="entry name" value="DUF397"/>
    <property type="match status" value="2"/>
</dbReference>
<evidence type="ECO:0000256" key="1">
    <source>
        <dbReference type="SAM" id="MobiDB-lite"/>
    </source>
</evidence>
<feature type="domain" description="DUF397" evidence="2">
    <location>
        <begin position="36"/>
        <end position="92"/>
    </location>
</feature>
<name>A0A562UYX0_9ACTN</name>
<proteinExistence type="predicted"/>
<dbReference type="RefSeq" id="WP_211354657.1">
    <property type="nucleotide sequence ID" value="NZ_BAABIJ010000003.1"/>
</dbReference>
<evidence type="ECO:0000259" key="2">
    <source>
        <dbReference type="Pfam" id="PF04149"/>
    </source>
</evidence>
<feature type="domain" description="DUF397" evidence="2">
    <location>
        <begin position="11"/>
        <end position="35"/>
    </location>
</feature>
<dbReference type="EMBL" id="VLLL01000007">
    <property type="protein sequence ID" value="TWJ10809.1"/>
    <property type="molecule type" value="Genomic_DNA"/>
</dbReference>
<evidence type="ECO:0000313" key="4">
    <source>
        <dbReference type="Proteomes" id="UP000321617"/>
    </source>
</evidence>
<gene>
    <name evidence="3" type="ORF">LX16_4233</name>
</gene>
<accession>A0A562UYX0</accession>
<dbReference type="Proteomes" id="UP000321617">
    <property type="component" value="Unassembled WGS sequence"/>
</dbReference>
<dbReference type="AlphaFoldDB" id="A0A562UYX0"/>
<comment type="caution">
    <text evidence="3">The sequence shown here is derived from an EMBL/GenBank/DDBJ whole genome shotgun (WGS) entry which is preliminary data.</text>
</comment>
<reference evidence="3 4" key="1">
    <citation type="journal article" date="2013" name="Stand. Genomic Sci.">
        <title>Genomic Encyclopedia of Type Strains, Phase I: The one thousand microbial genomes (KMG-I) project.</title>
        <authorList>
            <person name="Kyrpides N.C."/>
            <person name="Woyke T."/>
            <person name="Eisen J.A."/>
            <person name="Garrity G."/>
            <person name="Lilburn T.G."/>
            <person name="Beck B.J."/>
            <person name="Whitman W.B."/>
            <person name="Hugenholtz P."/>
            <person name="Klenk H.P."/>
        </authorList>
    </citation>
    <scope>NUCLEOTIDE SEQUENCE [LARGE SCALE GENOMIC DNA]</scope>
    <source>
        <strain evidence="3 4">DSM 45044</strain>
    </source>
</reference>
<dbReference type="InterPro" id="IPR007278">
    <property type="entry name" value="DUF397"/>
</dbReference>
<keyword evidence="4" id="KW-1185">Reference proteome</keyword>
<protein>
    <submittedName>
        <fullName evidence="3">Uncharacterized protein DUF397</fullName>
    </submittedName>
</protein>
<feature type="region of interest" description="Disordered" evidence="1">
    <location>
        <begin position="1"/>
        <end position="25"/>
    </location>
</feature>